<feature type="region of interest" description="Disordered" evidence="1">
    <location>
        <begin position="624"/>
        <end position="646"/>
    </location>
</feature>
<protein>
    <recommendedName>
        <fullName evidence="2">F-box domain-containing protein</fullName>
    </recommendedName>
</protein>
<evidence type="ECO:0000259" key="2">
    <source>
        <dbReference type="PROSITE" id="PS50181"/>
    </source>
</evidence>
<dbReference type="Proteomes" id="UP001172155">
    <property type="component" value="Unassembled WGS sequence"/>
</dbReference>
<comment type="caution">
    <text evidence="3">The sequence shown here is derived from an EMBL/GenBank/DDBJ whole genome shotgun (WGS) entry which is preliminary data.</text>
</comment>
<organism evidence="3 4">
    <name type="scientific">Schizothecium vesticola</name>
    <dbReference type="NCBI Taxonomy" id="314040"/>
    <lineage>
        <taxon>Eukaryota</taxon>
        <taxon>Fungi</taxon>
        <taxon>Dikarya</taxon>
        <taxon>Ascomycota</taxon>
        <taxon>Pezizomycotina</taxon>
        <taxon>Sordariomycetes</taxon>
        <taxon>Sordariomycetidae</taxon>
        <taxon>Sordariales</taxon>
        <taxon>Schizotheciaceae</taxon>
        <taxon>Schizothecium</taxon>
    </lineage>
</organism>
<feature type="region of interest" description="Disordered" evidence="1">
    <location>
        <begin position="335"/>
        <end position="356"/>
    </location>
</feature>
<feature type="compositionally biased region" description="Basic and acidic residues" evidence="1">
    <location>
        <begin position="624"/>
        <end position="637"/>
    </location>
</feature>
<accession>A0AA40EW43</accession>
<dbReference type="SUPFAM" id="SSF81383">
    <property type="entry name" value="F-box domain"/>
    <property type="match status" value="1"/>
</dbReference>
<name>A0AA40EW43_9PEZI</name>
<gene>
    <name evidence="3" type="ORF">B0T18DRAFT_391065</name>
</gene>
<dbReference type="InterPro" id="IPR001810">
    <property type="entry name" value="F-box_dom"/>
</dbReference>
<feature type="region of interest" description="Disordered" evidence="1">
    <location>
        <begin position="440"/>
        <end position="541"/>
    </location>
</feature>
<dbReference type="InterPro" id="IPR036047">
    <property type="entry name" value="F-box-like_dom_sf"/>
</dbReference>
<feature type="compositionally biased region" description="Low complexity" evidence="1">
    <location>
        <begin position="930"/>
        <end position="940"/>
    </location>
</feature>
<evidence type="ECO:0000313" key="3">
    <source>
        <dbReference type="EMBL" id="KAK0746659.1"/>
    </source>
</evidence>
<feature type="region of interest" description="Disordered" evidence="1">
    <location>
        <begin position="308"/>
        <end position="327"/>
    </location>
</feature>
<evidence type="ECO:0000313" key="4">
    <source>
        <dbReference type="Proteomes" id="UP001172155"/>
    </source>
</evidence>
<feature type="region of interest" description="Disordered" evidence="1">
    <location>
        <begin position="891"/>
        <end position="949"/>
    </location>
</feature>
<evidence type="ECO:0000256" key="1">
    <source>
        <dbReference type="SAM" id="MobiDB-lite"/>
    </source>
</evidence>
<feature type="domain" description="F-box" evidence="2">
    <location>
        <begin position="14"/>
        <end position="59"/>
    </location>
</feature>
<feature type="compositionally biased region" description="Acidic residues" evidence="1">
    <location>
        <begin position="317"/>
        <end position="327"/>
    </location>
</feature>
<feature type="compositionally biased region" description="Basic and acidic residues" evidence="1">
    <location>
        <begin position="440"/>
        <end position="452"/>
    </location>
</feature>
<feature type="compositionally biased region" description="Basic residues" evidence="1">
    <location>
        <begin position="896"/>
        <end position="910"/>
    </location>
</feature>
<dbReference type="PROSITE" id="PS50181">
    <property type="entry name" value="FBOX"/>
    <property type="match status" value="1"/>
</dbReference>
<dbReference type="AlphaFoldDB" id="A0AA40EW43"/>
<keyword evidence="4" id="KW-1185">Reference proteome</keyword>
<feature type="compositionally biased region" description="Low complexity" evidence="1">
    <location>
        <begin position="453"/>
        <end position="467"/>
    </location>
</feature>
<sequence length="978" mass="108487">MASPDAGEPAPRPPMTLETLPAELQREIVGHCSQSDLICLSLVSKHFRDLAAAQLYRNFHIVFPDEDDPAFDSPIDGLAGGLDTFVTSDYDYAKHLRDLSLDTLSAGAKAETAYKPYLYSVSCGKFMNTLLLLTLRKAKSLESFRWNIRVELSRPVYHALHQIKTITHVHIRLQAGTSLYETPPPLPYNQPHPPVSFTFTPAAAHIPGLAPPLQTPSWMVPPPPSLFYVPASNPPHPPAPKPAVRAKAPKKASTVEEPPTLSGFKKLRSLAVLDIDTLDVVTELKTCVRNSAGTLVKLKLSFSDSLAMQARKPPPDMDPEDSDPEDEFQVVPVQPAGPSYNDEVSGPARAFRAQEEKKSQEAVLGRIFDVEPYVVKKAPKKPRDKDASNEESSANPSRDFIEAIKLVSAKLSKNVHGTGDFTTAQQEVLNMIEAAARKYVASEETKPSDKKAAGSSTEASTSQAQQEVKTEEPTTETEPTVSLFDQPSPSKTKDAQKDADPDDINIEDPEEELSIEPQDSQTNDPPTPAPEPATAIDSAAPPNADKAVTTLAAQKVNFLILVEKLDNFKKRANSLFKDVCDVQVADGPAALERVAAATKEWNNISQDIQDLRQEIKTVGDEVRDAESVGNEVRDAEKQAPAGALVDPEAQNQKMSDYLRTTRGLALQSLSVHLIPVKASVLSRAIDLRILRRLTLLNVGPQAAIWTHLQKENKESPLPLRKIYTDNVTQAFLTCVSQLEEVHELFLLERDNKYKPEPFAPKTVITMEQIRRTILKKHMPTLKRLMIKHQSDTAWDMNEKTVMLICKRGKTLQELACNMGIKVVHTFMQHLSGLVSLRALHIVQLRNDDTCVWVMRETKRFLIDNLTHHPHLKLEWISIDDDDRVERLIRASDLPKKDKKQSKKAKGKQKAKVVPGGGGGNSPFPVLPPVDSWDNAASSSDSESEDEDKDRRIETVENIHFYDVWGVRIFKKEVVTGRL</sequence>
<reference evidence="3" key="1">
    <citation type="submission" date="2023-06" db="EMBL/GenBank/DDBJ databases">
        <title>Genome-scale phylogeny and comparative genomics of the fungal order Sordariales.</title>
        <authorList>
            <consortium name="Lawrence Berkeley National Laboratory"/>
            <person name="Hensen N."/>
            <person name="Bonometti L."/>
            <person name="Westerberg I."/>
            <person name="Brannstrom I.O."/>
            <person name="Guillou S."/>
            <person name="Cros-Aarteil S."/>
            <person name="Calhoun S."/>
            <person name="Haridas S."/>
            <person name="Kuo A."/>
            <person name="Mondo S."/>
            <person name="Pangilinan J."/>
            <person name="Riley R."/>
            <person name="LaButti K."/>
            <person name="Andreopoulos B."/>
            <person name="Lipzen A."/>
            <person name="Chen C."/>
            <person name="Yanf M."/>
            <person name="Daum C."/>
            <person name="Ng V."/>
            <person name="Clum A."/>
            <person name="Steindorff A."/>
            <person name="Ohm R."/>
            <person name="Martin F."/>
            <person name="Silar P."/>
            <person name="Natvig D."/>
            <person name="Lalanne C."/>
            <person name="Gautier V."/>
            <person name="Ament-velasquez S.L."/>
            <person name="Kruys A."/>
            <person name="Hutchinson M.I."/>
            <person name="Powell A.J."/>
            <person name="Barry K."/>
            <person name="Miller A.N."/>
            <person name="Grigoriev I.V."/>
            <person name="Debuchy R."/>
            <person name="Gladieux P."/>
            <person name="Thoren M.H."/>
            <person name="Johannesson H."/>
        </authorList>
    </citation>
    <scope>NUCLEOTIDE SEQUENCE</scope>
    <source>
        <strain evidence="3">SMH3187-1</strain>
    </source>
</reference>
<dbReference type="EMBL" id="JAUKUD010000004">
    <property type="protein sequence ID" value="KAK0746659.1"/>
    <property type="molecule type" value="Genomic_DNA"/>
</dbReference>
<proteinExistence type="predicted"/>
<feature type="compositionally biased region" description="Acidic residues" evidence="1">
    <location>
        <begin position="500"/>
        <end position="514"/>
    </location>
</feature>
<dbReference type="Pfam" id="PF12937">
    <property type="entry name" value="F-box-like"/>
    <property type="match status" value="1"/>
</dbReference>